<organism evidence="1 2">
    <name type="scientific">Caerostris extrusa</name>
    <name type="common">Bark spider</name>
    <name type="synonym">Caerostris bankana</name>
    <dbReference type="NCBI Taxonomy" id="172846"/>
    <lineage>
        <taxon>Eukaryota</taxon>
        <taxon>Metazoa</taxon>
        <taxon>Ecdysozoa</taxon>
        <taxon>Arthropoda</taxon>
        <taxon>Chelicerata</taxon>
        <taxon>Arachnida</taxon>
        <taxon>Araneae</taxon>
        <taxon>Araneomorphae</taxon>
        <taxon>Entelegynae</taxon>
        <taxon>Araneoidea</taxon>
        <taxon>Araneidae</taxon>
        <taxon>Caerostris</taxon>
    </lineage>
</organism>
<dbReference type="PANTHER" id="PTHR17985:SF8">
    <property type="entry name" value="TRANSPORT AND GOLGI ORGANIZATION PROTEIN 2 HOMOLOG"/>
    <property type="match status" value="1"/>
</dbReference>
<comment type="caution">
    <text evidence="1">The sequence shown here is derived from an EMBL/GenBank/DDBJ whole genome shotgun (WGS) entry which is preliminary data.</text>
</comment>
<name>A0AAV4N219_CAEEX</name>
<sequence>MTLHKINRYFKLYKFILGTLAIDYVVGEKDCTTYLDEISSQKENYNQFLLVTIDFNSLKEPKIAYYTNTSYLPPVSLPPGIYCFGSSIEHEKPWPKESKLKDMFTEVVKKYLSVSTKQTLVDELFTLLQDDTRYEVDEDMKKQGKSKSLKFLEKLSAIFVNIPESNFGSRSHTIILIDGSGNVDYIECSRSESLQPKDHKEWHTKYHVFKLVNKVSSKSSSFGSGCPLVFEELWESLLVRL</sequence>
<reference evidence="1 2" key="1">
    <citation type="submission" date="2021-06" db="EMBL/GenBank/DDBJ databases">
        <title>Caerostris extrusa draft genome.</title>
        <authorList>
            <person name="Kono N."/>
            <person name="Arakawa K."/>
        </authorList>
    </citation>
    <scope>NUCLEOTIDE SEQUENCE [LARGE SCALE GENOMIC DNA]</scope>
</reference>
<proteinExistence type="predicted"/>
<evidence type="ECO:0000313" key="1">
    <source>
        <dbReference type="EMBL" id="GIX78782.1"/>
    </source>
</evidence>
<dbReference type="GO" id="GO:0007030">
    <property type="term" value="P:Golgi organization"/>
    <property type="evidence" value="ECO:0007669"/>
    <property type="project" value="TreeGrafter"/>
</dbReference>
<protein>
    <submittedName>
        <fullName evidence="1">Transport and Golgi organization 2</fullName>
    </submittedName>
</protein>
<dbReference type="Pfam" id="PF05742">
    <property type="entry name" value="TANGO2"/>
    <property type="match status" value="1"/>
</dbReference>
<gene>
    <name evidence="1" type="primary">Tango2</name>
    <name evidence="1" type="ORF">CEXT_220681</name>
</gene>
<dbReference type="PANTHER" id="PTHR17985">
    <property type="entry name" value="SER/THR-RICH PROTEIN T10 IN DGCR REGION"/>
    <property type="match status" value="1"/>
</dbReference>
<dbReference type="GO" id="GO:0005794">
    <property type="term" value="C:Golgi apparatus"/>
    <property type="evidence" value="ECO:0007669"/>
    <property type="project" value="TreeGrafter"/>
</dbReference>
<dbReference type="EMBL" id="BPLR01002869">
    <property type="protein sequence ID" value="GIX78782.1"/>
    <property type="molecule type" value="Genomic_DNA"/>
</dbReference>
<evidence type="ECO:0000313" key="2">
    <source>
        <dbReference type="Proteomes" id="UP001054945"/>
    </source>
</evidence>
<dbReference type="InterPro" id="IPR008551">
    <property type="entry name" value="TANGO2"/>
</dbReference>
<keyword evidence="2" id="KW-1185">Reference proteome</keyword>
<dbReference type="GO" id="GO:0009306">
    <property type="term" value="P:protein secretion"/>
    <property type="evidence" value="ECO:0007669"/>
    <property type="project" value="TreeGrafter"/>
</dbReference>
<dbReference type="AlphaFoldDB" id="A0AAV4N219"/>
<accession>A0AAV4N219</accession>
<dbReference type="Proteomes" id="UP001054945">
    <property type="component" value="Unassembled WGS sequence"/>
</dbReference>